<reference evidence="2 3" key="1">
    <citation type="submission" date="2013-11" db="EMBL/GenBank/DDBJ databases">
        <title>The Damaraland mole rat (Fukomys damarensis) genome and evolution of African mole rats.</title>
        <authorList>
            <person name="Gladyshev V.N."/>
            <person name="Fang X."/>
        </authorList>
    </citation>
    <scope>NUCLEOTIDE SEQUENCE [LARGE SCALE GENOMIC DNA]</scope>
    <source>
        <tissue evidence="2">Liver</tissue>
    </source>
</reference>
<feature type="compositionally biased region" description="Basic and acidic residues" evidence="1">
    <location>
        <begin position="50"/>
        <end position="67"/>
    </location>
</feature>
<dbReference type="AlphaFoldDB" id="A0A091DCH7"/>
<protein>
    <submittedName>
        <fullName evidence="2">CD2-associated protein</fullName>
    </submittedName>
</protein>
<gene>
    <name evidence="2" type="ORF">H920_08751</name>
</gene>
<feature type="compositionally biased region" description="Polar residues" evidence="1">
    <location>
        <begin position="68"/>
        <end position="89"/>
    </location>
</feature>
<evidence type="ECO:0000313" key="2">
    <source>
        <dbReference type="EMBL" id="KFO29839.1"/>
    </source>
</evidence>
<evidence type="ECO:0000313" key="3">
    <source>
        <dbReference type="Proteomes" id="UP000028990"/>
    </source>
</evidence>
<sequence length="96" mass="10592">MMEGELNGKEGGVFPDNFASQTGSLVKDFPKPKKPPPPTKGPAPKPDMLAAEKKLFPVKPEEKDGKNHSWSRNLLNQLLHKSQPRSQPHSPKPTIC</sequence>
<dbReference type="Proteomes" id="UP000028990">
    <property type="component" value="Unassembled WGS sequence"/>
</dbReference>
<evidence type="ECO:0000256" key="1">
    <source>
        <dbReference type="SAM" id="MobiDB-lite"/>
    </source>
</evidence>
<keyword evidence="3" id="KW-1185">Reference proteome</keyword>
<feature type="compositionally biased region" description="Pro residues" evidence="1">
    <location>
        <begin position="35"/>
        <end position="45"/>
    </location>
</feature>
<accession>A0A091DCH7</accession>
<dbReference type="EMBL" id="KN122559">
    <property type="protein sequence ID" value="KFO29839.1"/>
    <property type="molecule type" value="Genomic_DNA"/>
</dbReference>
<proteinExistence type="predicted"/>
<feature type="region of interest" description="Disordered" evidence="1">
    <location>
        <begin position="1"/>
        <end position="96"/>
    </location>
</feature>
<organism evidence="2 3">
    <name type="scientific">Fukomys damarensis</name>
    <name type="common">Damaraland mole rat</name>
    <name type="synonym">Cryptomys damarensis</name>
    <dbReference type="NCBI Taxonomy" id="885580"/>
    <lineage>
        <taxon>Eukaryota</taxon>
        <taxon>Metazoa</taxon>
        <taxon>Chordata</taxon>
        <taxon>Craniata</taxon>
        <taxon>Vertebrata</taxon>
        <taxon>Euteleostomi</taxon>
        <taxon>Mammalia</taxon>
        <taxon>Eutheria</taxon>
        <taxon>Euarchontoglires</taxon>
        <taxon>Glires</taxon>
        <taxon>Rodentia</taxon>
        <taxon>Hystricomorpha</taxon>
        <taxon>Bathyergidae</taxon>
        <taxon>Fukomys</taxon>
    </lineage>
</organism>
<name>A0A091DCH7_FUKDA</name>